<dbReference type="GO" id="GO:0008170">
    <property type="term" value="F:N-methyltransferase activity"/>
    <property type="evidence" value="ECO:0007669"/>
    <property type="project" value="InterPro"/>
</dbReference>
<dbReference type="Gene3D" id="3.40.50.150">
    <property type="entry name" value="Vaccinia Virus protein VP39"/>
    <property type="match status" value="1"/>
</dbReference>
<evidence type="ECO:0000313" key="4">
    <source>
        <dbReference type="Proteomes" id="UP000541810"/>
    </source>
</evidence>
<evidence type="ECO:0000313" key="3">
    <source>
        <dbReference type="EMBL" id="MBB6430597.1"/>
    </source>
</evidence>
<comment type="caution">
    <text evidence="3">The sequence shown here is derived from an EMBL/GenBank/DDBJ whole genome shotgun (WGS) entry which is preliminary data.</text>
</comment>
<accession>A0A7X0H7Q5</accession>
<evidence type="ECO:0000256" key="1">
    <source>
        <dbReference type="ARBA" id="ARBA00006594"/>
    </source>
</evidence>
<dbReference type="GO" id="GO:0032259">
    <property type="term" value="P:methylation"/>
    <property type="evidence" value="ECO:0007669"/>
    <property type="project" value="UniProtKB-KW"/>
</dbReference>
<dbReference type="PANTHER" id="PTHR42998:SF1">
    <property type="entry name" value="TYPE I RESTRICTION ENZYME HINDI METHYLASE SUBUNIT"/>
    <property type="match status" value="1"/>
</dbReference>
<comment type="similarity">
    <text evidence="1">Belongs to the N(4)/N(6)-methyltransferase family.</text>
</comment>
<dbReference type="EMBL" id="JACHGY010000001">
    <property type="protein sequence ID" value="MBB6430597.1"/>
    <property type="molecule type" value="Genomic_DNA"/>
</dbReference>
<organism evidence="3 4">
    <name type="scientific">Algisphaera agarilytica</name>
    <dbReference type="NCBI Taxonomy" id="1385975"/>
    <lineage>
        <taxon>Bacteria</taxon>
        <taxon>Pseudomonadati</taxon>
        <taxon>Planctomycetota</taxon>
        <taxon>Phycisphaerae</taxon>
        <taxon>Phycisphaerales</taxon>
        <taxon>Phycisphaeraceae</taxon>
        <taxon>Algisphaera</taxon>
    </lineage>
</organism>
<evidence type="ECO:0000259" key="2">
    <source>
        <dbReference type="Pfam" id="PF02384"/>
    </source>
</evidence>
<dbReference type="PRINTS" id="PR00507">
    <property type="entry name" value="N12N6MTFRASE"/>
</dbReference>
<dbReference type="SUPFAM" id="SSF53335">
    <property type="entry name" value="S-adenosyl-L-methionine-dependent methyltransferases"/>
    <property type="match status" value="1"/>
</dbReference>
<name>A0A7X0H7Q5_9BACT</name>
<keyword evidence="3" id="KW-0489">Methyltransferase</keyword>
<dbReference type="InterPro" id="IPR003356">
    <property type="entry name" value="DNA_methylase_A-5"/>
</dbReference>
<dbReference type="PANTHER" id="PTHR42998">
    <property type="entry name" value="TYPE I RESTRICTION ENZYME HINDVIIP M PROTEIN-RELATED"/>
    <property type="match status" value="1"/>
</dbReference>
<dbReference type="InterPro" id="IPR029063">
    <property type="entry name" value="SAM-dependent_MTases_sf"/>
</dbReference>
<proteinExistence type="inferred from homology"/>
<sequence>MKFRAGVEESGKEVKKRLVELFDEVKAHYKDVMEVADKIELDPKSLRYIVGELQNICLTECSRDAVGDAFEIFIGPSLKGGQGQFFTPRNVVKMVVDMVDPKRGERVIDPACGSGGFLVEALRHVWK</sequence>
<feature type="domain" description="DNA methylase adenine-specific" evidence="2">
    <location>
        <begin position="62"/>
        <end position="125"/>
    </location>
</feature>
<dbReference type="InterPro" id="IPR052916">
    <property type="entry name" value="Type-I_RE_MTase_Subunit"/>
</dbReference>
<dbReference type="GO" id="GO:0003677">
    <property type="term" value="F:DNA binding"/>
    <property type="evidence" value="ECO:0007669"/>
    <property type="project" value="InterPro"/>
</dbReference>
<dbReference type="AlphaFoldDB" id="A0A7X0H7Q5"/>
<dbReference type="Pfam" id="PF02384">
    <property type="entry name" value="N6_Mtase"/>
    <property type="match status" value="1"/>
</dbReference>
<protein>
    <submittedName>
        <fullName evidence="3">Type I restriction-modification system DNA methylase subunit</fullName>
    </submittedName>
</protein>
<keyword evidence="3" id="KW-0808">Transferase</keyword>
<keyword evidence="4" id="KW-1185">Reference proteome</keyword>
<dbReference type="Proteomes" id="UP000541810">
    <property type="component" value="Unassembled WGS sequence"/>
</dbReference>
<reference evidence="3 4" key="1">
    <citation type="submission" date="2020-08" db="EMBL/GenBank/DDBJ databases">
        <title>Genomic Encyclopedia of Type Strains, Phase IV (KMG-IV): sequencing the most valuable type-strain genomes for metagenomic binning, comparative biology and taxonomic classification.</title>
        <authorList>
            <person name="Goeker M."/>
        </authorList>
    </citation>
    <scope>NUCLEOTIDE SEQUENCE [LARGE SCALE GENOMIC DNA]</scope>
    <source>
        <strain evidence="3 4">DSM 103725</strain>
    </source>
</reference>
<gene>
    <name evidence="3" type="ORF">HNQ40_002403</name>
</gene>